<sequence length="58" mass="6295">MAIQEGPDTHNEKAVKTRWPIDEGLIAGTTKQTGNRFLIAEGLDGGTTNMPSRNREGL</sequence>
<protein>
    <submittedName>
        <fullName evidence="1">Uncharacterized protein</fullName>
    </submittedName>
</protein>
<comment type="caution">
    <text evidence="1">The sequence shown here is derived from an EMBL/GenBank/DDBJ whole genome shotgun (WGS) entry which is preliminary data.</text>
</comment>
<evidence type="ECO:0000313" key="1">
    <source>
        <dbReference type="EMBL" id="KKL71763.1"/>
    </source>
</evidence>
<dbReference type="EMBL" id="LAZR01025488">
    <property type="protein sequence ID" value="KKL71763.1"/>
    <property type="molecule type" value="Genomic_DNA"/>
</dbReference>
<name>A0A0F9ECI4_9ZZZZ</name>
<proteinExistence type="predicted"/>
<gene>
    <name evidence="1" type="ORF">LCGC14_2091630</name>
</gene>
<dbReference type="AlphaFoldDB" id="A0A0F9ECI4"/>
<accession>A0A0F9ECI4</accession>
<organism evidence="1">
    <name type="scientific">marine sediment metagenome</name>
    <dbReference type="NCBI Taxonomy" id="412755"/>
    <lineage>
        <taxon>unclassified sequences</taxon>
        <taxon>metagenomes</taxon>
        <taxon>ecological metagenomes</taxon>
    </lineage>
</organism>
<reference evidence="1" key="1">
    <citation type="journal article" date="2015" name="Nature">
        <title>Complex archaea that bridge the gap between prokaryotes and eukaryotes.</title>
        <authorList>
            <person name="Spang A."/>
            <person name="Saw J.H."/>
            <person name="Jorgensen S.L."/>
            <person name="Zaremba-Niedzwiedzka K."/>
            <person name="Martijn J."/>
            <person name="Lind A.E."/>
            <person name="van Eijk R."/>
            <person name="Schleper C."/>
            <person name="Guy L."/>
            <person name="Ettema T.J."/>
        </authorList>
    </citation>
    <scope>NUCLEOTIDE SEQUENCE</scope>
</reference>